<proteinExistence type="inferred from homology"/>
<evidence type="ECO:0000256" key="6">
    <source>
        <dbReference type="SAM" id="MobiDB-lite"/>
    </source>
</evidence>
<dbReference type="GO" id="GO:0051539">
    <property type="term" value="F:4 iron, 4 sulfur cluster binding"/>
    <property type="evidence" value="ECO:0007669"/>
    <property type="project" value="UniProtKB-KW"/>
</dbReference>
<dbReference type="OrthoDB" id="10253113at2759"/>
<feature type="region of interest" description="Disordered" evidence="6">
    <location>
        <begin position="67"/>
        <end position="101"/>
    </location>
</feature>
<dbReference type="Gene3D" id="3.40.50.1780">
    <property type="match status" value="1"/>
</dbReference>
<keyword evidence="5" id="KW-0411">Iron-sulfur</keyword>
<dbReference type="STRING" id="94643.A0A2A9MLS7"/>
<accession>A0A2A9MLS7</accession>
<keyword evidence="9" id="KW-1185">Reference proteome</keyword>
<feature type="region of interest" description="Disordered" evidence="6">
    <location>
        <begin position="499"/>
        <end position="547"/>
    </location>
</feature>
<dbReference type="AlphaFoldDB" id="A0A2A9MLS7"/>
<reference evidence="8 9" key="1">
    <citation type="submission" date="2017-09" db="EMBL/GenBank/DDBJ databases">
        <title>Genome sequencing of Besnoitia besnoiti strain Bb-Ger1.</title>
        <authorList>
            <person name="Schares G."/>
            <person name="Venepally P."/>
            <person name="Lorenzi H.A."/>
        </authorList>
    </citation>
    <scope>NUCLEOTIDE SEQUENCE [LARGE SCALE GENOMIC DNA]</scope>
    <source>
        <strain evidence="8 9">Bb-Ger1</strain>
    </source>
</reference>
<evidence type="ECO:0000256" key="3">
    <source>
        <dbReference type="ARBA" id="ARBA00022723"/>
    </source>
</evidence>
<comment type="similarity">
    <text evidence="1">Belongs to the NARF family.</text>
</comment>
<dbReference type="InterPro" id="IPR009016">
    <property type="entry name" value="Fe_hydrogenase"/>
</dbReference>
<evidence type="ECO:0000313" key="9">
    <source>
        <dbReference type="Proteomes" id="UP000224006"/>
    </source>
</evidence>
<keyword evidence="2" id="KW-0004">4Fe-4S</keyword>
<feature type="region of interest" description="Disordered" evidence="6">
    <location>
        <begin position="734"/>
        <end position="785"/>
    </location>
</feature>
<dbReference type="Proteomes" id="UP000224006">
    <property type="component" value="Chromosome III"/>
</dbReference>
<sequence>MHNCDNDKILAAAVRACDAVGIVPCIVDFTGHFFAPVVAALKLAELDDYLSPSQNCVVPLIVDSSNQRVPPGRPARVSGVKNDGSYRGGKRTATPSGGQNDAERVVLPLKSSQNANSYQRADLIRTERTGSAGTAGTATRNNVAGGLHARGGEGPSTGHVSHEQGNGGETNISGLSDSPKAIARVSLYDCLACSGCVTSAEAVLLDQHSVDQFLSSVRESTMKPVTVVSISFQSVTALAHEFRCAPNVMLRKLSTLFRLAGATYVLHTEVSDALAVLEAEREFVRRYREAQLQQAGSRTHECGSGDVSRRGHHGMVSSSLASGRLVDAASPASVSGGGFLPVLTSFCPGLMCYAEKSLDPSLLPYFSRVRSSQQLQGVLVKGLLRESHNMRLFFLSWRVSIPLSNWFLPLAVKQVLAQHCPFTAVANESEKRSPVDKIPTAEGDRPTATDASYCGNPEGFLPSVSATRQIWGEQASAEDIYHVSVMPCFDKKLEAARPEFRTSNTTGTSGVEMASEGRELPPSSLAQRSESPERDGSSHSGDTPDVDLVLATTEVLTLMERLGVTFDELGESPVDDFSSLLWQNNLFSWVPAVKSANGVGDSSLAETGASKDSPLHAGSDFTRSRTRALGDKQSRGCASVGSPPIEDDRGQLLRPSEYLSGSGGYTDRVFRRAAWELFGINVEGPLQFKEGRNEDYKEVALVVDGQEKLRFAIAYGFRNIQNVVQRLKREVREETSLHTTRDRLRSTARDPANRGESDPPHAEMQLDDSAEDVVPVSRGRGQRGQTPFPHFIELAACPGGCLNGAGQALAHEGIQRATCKTLSDGKSIVSTKKHRAATDGSAPLLNTGEPGVEHAANPRESGIREDNTRQQETRRDADTLSRKPAWERQEPLTGMADLLQSSFVFQDPLRWPEVELAYKFLQGRPSGPSKRSDREATRMQKVQARLSRQGRGRKVKEPAHDWWQEVMKEETAWEKLYTDFKSILPVLTRGSGTTRASLKW</sequence>
<gene>
    <name evidence="8" type="ORF">BESB_046140</name>
</gene>
<dbReference type="EMBL" id="NWUJ01000003">
    <property type="protein sequence ID" value="PFH36422.1"/>
    <property type="molecule type" value="Genomic_DNA"/>
</dbReference>
<name>A0A2A9MLS7_BESBE</name>
<evidence type="ECO:0000313" key="8">
    <source>
        <dbReference type="EMBL" id="PFH36422.1"/>
    </source>
</evidence>
<comment type="caution">
    <text evidence="8">The sequence shown here is derived from an EMBL/GenBank/DDBJ whole genome shotgun (WGS) entry which is preliminary data.</text>
</comment>
<feature type="compositionally biased region" description="Basic and acidic residues" evidence="6">
    <location>
        <begin position="861"/>
        <end position="888"/>
    </location>
</feature>
<keyword evidence="3" id="KW-0479">Metal-binding</keyword>
<evidence type="ECO:0000256" key="2">
    <source>
        <dbReference type="ARBA" id="ARBA00022485"/>
    </source>
</evidence>
<protein>
    <submittedName>
        <fullName evidence="8">Iron only hydrogenase large subunit, c-terminal domain-containing protein</fullName>
    </submittedName>
</protein>
<evidence type="ECO:0000256" key="5">
    <source>
        <dbReference type="ARBA" id="ARBA00023014"/>
    </source>
</evidence>
<dbReference type="RefSeq" id="XP_029220431.1">
    <property type="nucleotide sequence ID" value="XM_029363065.1"/>
</dbReference>
<dbReference type="SUPFAM" id="SSF53920">
    <property type="entry name" value="Fe-only hydrogenase"/>
    <property type="match status" value="1"/>
</dbReference>
<feature type="region of interest" description="Disordered" evidence="6">
    <location>
        <begin position="431"/>
        <end position="454"/>
    </location>
</feature>
<evidence type="ECO:0000256" key="4">
    <source>
        <dbReference type="ARBA" id="ARBA00023004"/>
    </source>
</evidence>
<keyword evidence="4" id="KW-0408">Iron</keyword>
<feature type="region of interest" description="Disordered" evidence="6">
    <location>
        <begin position="922"/>
        <end position="953"/>
    </location>
</feature>
<feature type="compositionally biased region" description="Basic and acidic residues" evidence="6">
    <location>
        <begin position="734"/>
        <end position="761"/>
    </location>
</feature>
<dbReference type="Pfam" id="PF02906">
    <property type="entry name" value="Fe_hyd_lg_C"/>
    <property type="match status" value="3"/>
</dbReference>
<dbReference type="PANTHER" id="PTHR11615">
    <property type="entry name" value="NITRATE, FORMATE, IRON DEHYDROGENASE"/>
    <property type="match status" value="1"/>
</dbReference>
<feature type="domain" description="Iron hydrogenase large subunit C-terminal" evidence="7">
    <location>
        <begin position="467"/>
        <end position="503"/>
    </location>
</feature>
<dbReference type="GO" id="GO:0046872">
    <property type="term" value="F:metal ion binding"/>
    <property type="evidence" value="ECO:0007669"/>
    <property type="project" value="UniProtKB-KW"/>
</dbReference>
<feature type="region of interest" description="Disordered" evidence="6">
    <location>
        <begin position="605"/>
        <end position="650"/>
    </location>
</feature>
<dbReference type="KEGG" id="bbes:BESB_046140"/>
<evidence type="ECO:0000256" key="1">
    <source>
        <dbReference type="ARBA" id="ARBA00006596"/>
    </source>
</evidence>
<feature type="region of interest" description="Disordered" evidence="6">
    <location>
        <begin position="150"/>
        <end position="174"/>
    </location>
</feature>
<dbReference type="VEuPathDB" id="ToxoDB:BESB_046140"/>
<dbReference type="GeneID" id="40309544"/>
<dbReference type="FunFam" id="3.30.70.20:FF:000042">
    <property type="entry name" value="Cytosolic Fe-S cluster assembly factor NAR1"/>
    <property type="match status" value="1"/>
</dbReference>
<feature type="domain" description="Iron hydrogenase large subunit C-terminal" evidence="7">
    <location>
        <begin position="658"/>
        <end position="805"/>
    </location>
</feature>
<evidence type="ECO:0000259" key="7">
    <source>
        <dbReference type="Pfam" id="PF02906"/>
    </source>
</evidence>
<dbReference type="Gene3D" id="3.40.950.10">
    <property type="entry name" value="Fe-only Hydrogenase (Larger Subunit), Chain L, domain 3"/>
    <property type="match status" value="1"/>
</dbReference>
<organism evidence="8 9">
    <name type="scientific">Besnoitia besnoiti</name>
    <name type="common">Apicomplexan protozoan</name>
    <dbReference type="NCBI Taxonomy" id="94643"/>
    <lineage>
        <taxon>Eukaryota</taxon>
        <taxon>Sar</taxon>
        <taxon>Alveolata</taxon>
        <taxon>Apicomplexa</taxon>
        <taxon>Conoidasida</taxon>
        <taxon>Coccidia</taxon>
        <taxon>Eucoccidiorida</taxon>
        <taxon>Eimeriorina</taxon>
        <taxon>Sarcocystidae</taxon>
        <taxon>Besnoitia</taxon>
    </lineage>
</organism>
<feature type="domain" description="Iron hydrogenase large subunit C-terminal" evidence="7">
    <location>
        <begin position="340"/>
        <end position="387"/>
    </location>
</feature>
<dbReference type="InterPro" id="IPR004108">
    <property type="entry name" value="Fe_hydrogenase_lsu_C"/>
</dbReference>
<feature type="region of interest" description="Disordered" evidence="6">
    <location>
        <begin position="831"/>
        <end position="888"/>
    </location>
</feature>
<dbReference type="InterPro" id="IPR050340">
    <property type="entry name" value="Cytosolic_Fe-S_CAF"/>
</dbReference>